<dbReference type="AlphaFoldDB" id="Q2SHI0"/>
<evidence type="ECO:0008006" key="3">
    <source>
        <dbReference type="Google" id="ProtNLM"/>
    </source>
</evidence>
<gene>
    <name evidence="1" type="ordered locus">HCH_03130</name>
</gene>
<dbReference type="STRING" id="349521.HCH_03130"/>
<evidence type="ECO:0000313" key="1">
    <source>
        <dbReference type="EMBL" id="ABC29894.1"/>
    </source>
</evidence>
<evidence type="ECO:0000313" key="2">
    <source>
        <dbReference type="Proteomes" id="UP000000238"/>
    </source>
</evidence>
<name>Q2SHI0_HAHCH</name>
<dbReference type="RefSeq" id="WP_011396963.1">
    <property type="nucleotide sequence ID" value="NC_007645.1"/>
</dbReference>
<protein>
    <recommendedName>
        <fullName evidence="3">DUF4304 domain-containing protein</fullName>
    </recommendedName>
</protein>
<dbReference type="OrthoDB" id="9869847at2"/>
<reference evidence="1 2" key="1">
    <citation type="journal article" date="2005" name="Nucleic Acids Res.">
        <title>Genomic blueprint of Hahella chejuensis, a marine microbe producing an algicidal agent.</title>
        <authorList>
            <person name="Jeong H."/>
            <person name="Yim J.H."/>
            <person name="Lee C."/>
            <person name="Choi S.-H."/>
            <person name="Park Y.K."/>
            <person name="Yoon S.H."/>
            <person name="Hur C.-G."/>
            <person name="Kang H.-Y."/>
            <person name="Kim D."/>
            <person name="Lee H.H."/>
            <person name="Park K.H."/>
            <person name="Park S.-H."/>
            <person name="Park H.-S."/>
            <person name="Lee H.K."/>
            <person name="Oh T.K."/>
            <person name="Kim J.F."/>
        </authorList>
    </citation>
    <scope>NUCLEOTIDE SEQUENCE [LARGE SCALE GENOMIC DNA]</scope>
    <source>
        <strain evidence="1 2">KCTC 2396</strain>
    </source>
</reference>
<proteinExistence type="predicted"/>
<dbReference type="KEGG" id="hch:HCH_03130"/>
<dbReference type="Proteomes" id="UP000000238">
    <property type="component" value="Chromosome"/>
</dbReference>
<accession>Q2SHI0</accession>
<organism evidence="1 2">
    <name type="scientific">Hahella chejuensis (strain KCTC 2396)</name>
    <dbReference type="NCBI Taxonomy" id="349521"/>
    <lineage>
        <taxon>Bacteria</taxon>
        <taxon>Pseudomonadati</taxon>
        <taxon>Pseudomonadota</taxon>
        <taxon>Gammaproteobacteria</taxon>
        <taxon>Oceanospirillales</taxon>
        <taxon>Hahellaceae</taxon>
        <taxon>Hahella</taxon>
    </lineage>
</organism>
<keyword evidence="2" id="KW-1185">Reference proteome</keyword>
<dbReference type="HOGENOM" id="CLU_1701788_0_0_6"/>
<sequence length="154" mass="17372">MNHAELIEKLKKSGFEQLGTASAFGYAGEWVIGLIGLSGRFQQAGTKAFVICARPISFDYMERPKGKYHDDPMEYPFKLTLNSFGEKLKYQSQLLRFEHSRIDTEGDWSKVFDFLVSDLPESLSSLGVSGLVQQIKEIKEPGYIEKIWLGELGA</sequence>
<dbReference type="EMBL" id="CP000155">
    <property type="protein sequence ID" value="ABC29894.1"/>
    <property type="molecule type" value="Genomic_DNA"/>
</dbReference>